<keyword evidence="4 7" id="KW-1133">Transmembrane helix</keyword>
<dbReference type="Proteomes" id="UP000053259">
    <property type="component" value="Unassembled WGS sequence"/>
</dbReference>
<feature type="transmembrane region" description="Helical" evidence="7">
    <location>
        <begin position="198"/>
        <end position="221"/>
    </location>
</feature>
<evidence type="ECO:0000256" key="6">
    <source>
        <dbReference type="SAM" id="MobiDB-lite"/>
    </source>
</evidence>
<dbReference type="GO" id="GO:0006644">
    <property type="term" value="P:phospholipid metabolic process"/>
    <property type="evidence" value="ECO:0007669"/>
    <property type="project" value="InterPro"/>
</dbReference>
<keyword evidence="3 7" id="KW-0812">Transmembrane</keyword>
<dbReference type="PANTHER" id="PTHR10165:SF154">
    <property type="entry name" value="PAP2 DOMAIN PROTEIN (AFU_ORTHOLOGUE AFUA_1G09730)"/>
    <property type="match status" value="1"/>
</dbReference>
<dbReference type="Gene3D" id="1.20.144.10">
    <property type="entry name" value="Phosphatidic acid phosphatase type 2/haloperoxidase"/>
    <property type="match status" value="1"/>
</dbReference>
<dbReference type="PANTHER" id="PTHR10165">
    <property type="entry name" value="LIPID PHOSPHATE PHOSPHATASE"/>
    <property type="match status" value="1"/>
</dbReference>
<evidence type="ECO:0000256" key="3">
    <source>
        <dbReference type="ARBA" id="ARBA00022692"/>
    </source>
</evidence>
<dbReference type="GO" id="GO:0016020">
    <property type="term" value="C:membrane"/>
    <property type="evidence" value="ECO:0007669"/>
    <property type="project" value="UniProtKB-SubCell"/>
</dbReference>
<gene>
    <name evidence="9" type="ORF">PV09_02530</name>
</gene>
<evidence type="ECO:0000256" key="5">
    <source>
        <dbReference type="ARBA" id="ARBA00023136"/>
    </source>
</evidence>
<dbReference type="GO" id="GO:0008195">
    <property type="term" value="F:phosphatidate phosphatase activity"/>
    <property type="evidence" value="ECO:0007669"/>
    <property type="project" value="TreeGrafter"/>
</dbReference>
<feature type="domain" description="Phosphatidic acid phosphatase type 2/haloperoxidase" evidence="8">
    <location>
        <begin position="112"/>
        <end position="322"/>
    </location>
</feature>
<dbReference type="EMBL" id="KN847534">
    <property type="protein sequence ID" value="KIW06853.1"/>
    <property type="molecule type" value="Genomic_DNA"/>
</dbReference>
<evidence type="ECO:0000256" key="1">
    <source>
        <dbReference type="ARBA" id="ARBA00004141"/>
    </source>
</evidence>
<dbReference type="HOGENOM" id="CLU_021458_2_0_1"/>
<feature type="transmembrane region" description="Helical" evidence="7">
    <location>
        <begin position="12"/>
        <end position="39"/>
    </location>
</feature>
<dbReference type="AlphaFoldDB" id="A0A0D2B6I9"/>
<dbReference type="EMBL" id="KN847534">
    <property type="protein sequence ID" value="KIW06854.1"/>
    <property type="molecule type" value="Genomic_DNA"/>
</dbReference>
<dbReference type="InterPro" id="IPR036938">
    <property type="entry name" value="PAP2/HPO_sf"/>
</dbReference>
<dbReference type="Pfam" id="PF01569">
    <property type="entry name" value="PAP2"/>
    <property type="match status" value="1"/>
</dbReference>
<dbReference type="RefSeq" id="XP_016216722.1">
    <property type="nucleotide sequence ID" value="XM_016355586.1"/>
</dbReference>
<dbReference type="InterPro" id="IPR000326">
    <property type="entry name" value="PAP2/HPO"/>
</dbReference>
<feature type="region of interest" description="Disordered" evidence="6">
    <location>
        <begin position="354"/>
        <end position="389"/>
    </location>
</feature>
<evidence type="ECO:0000256" key="7">
    <source>
        <dbReference type="SAM" id="Phobius"/>
    </source>
</evidence>
<evidence type="ECO:0000313" key="9">
    <source>
        <dbReference type="EMBL" id="KIW06854.1"/>
    </source>
</evidence>
<protein>
    <recommendedName>
        <fullName evidence="8">Phosphatidic acid phosphatase type 2/haloperoxidase domain-containing protein</fullName>
    </recommendedName>
</protein>
<feature type="compositionally biased region" description="Basic and acidic residues" evidence="6">
    <location>
        <begin position="368"/>
        <end position="389"/>
    </location>
</feature>
<keyword evidence="10" id="KW-1185">Reference proteome</keyword>
<evidence type="ECO:0000256" key="2">
    <source>
        <dbReference type="ARBA" id="ARBA00008816"/>
    </source>
</evidence>
<dbReference type="GeneID" id="27310503"/>
<feature type="transmembrane region" description="Helical" evidence="7">
    <location>
        <begin position="105"/>
        <end position="124"/>
    </location>
</feature>
<comment type="similarity">
    <text evidence="2">Belongs to the PA-phosphatase related phosphoesterase family.</text>
</comment>
<dbReference type="CDD" id="cd03390">
    <property type="entry name" value="PAP2_containing_1_like"/>
    <property type="match status" value="1"/>
</dbReference>
<organism evidence="9 10">
    <name type="scientific">Verruconis gallopava</name>
    <dbReference type="NCBI Taxonomy" id="253628"/>
    <lineage>
        <taxon>Eukaryota</taxon>
        <taxon>Fungi</taxon>
        <taxon>Dikarya</taxon>
        <taxon>Ascomycota</taxon>
        <taxon>Pezizomycotina</taxon>
        <taxon>Dothideomycetes</taxon>
        <taxon>Pleosporomycetidae</taxon>
        <taxon>Venturiales</taxon>
        <taxon>Sympoventuriaceae</taxon>
        <taxon>Verruconis</taxon>
    </lineage>
</organism>
<evidence type="ECO:0000313" key="10">
    <source>
        <dbReference type="Proteomes" id="UP000053259"/>
    </source>
</evidence>
<sequence>MRILSWNPAKRLVLSYVFDWIVIFVIAGIGGAFAVSTPYKRPFSLVDLSIQYPYVRHQIIPIWLLVVVALVAPAVIIFIVCLAFVPGPTISKKTPRPLVWRRKLWEWNTSWMGLGLSLALAFMFTQGMKNLFGKPRPNLLARCQPDLSVQSIARNALGGYATGFNREWVLVGAGICQQQDSSTLNDGFRSFPSGHASFSWSGLLYLALFLASKFAIGIPFLPPKRLTTESPAELDSYLGSEDELKNGSAEASGRAAVRSNIPPRNQAAAPPVYLLALPLVPICAAIYITSTRYFQFYHHGFDIIVGSLIGVLSAYFAFRFYHLPISQGAGWSWGARSRDRAFAIGVGVPGYVGPEGWTSKGRPTTSARRADDVRDATSEDKEPRGEDAV</sequence>
<dbReference type="VEuPathDB" id="FungiDB:PV09_02530"/>
<dbReference type="InterPro" id="IPR043216">
    <property type="entry name" value="PAP-like"/>
</dbReference>
<dbReference type="OrthoDB" id="8907274at2759"/>
<feature type="transmembrane region" description="Helical" evidence="7">
    <location>
        <begin position="272"/>
        <end position="290"/>
    </location>
</feature>
<dbReference type="STRING" id="253628.A0A0D2B6I9"/>
<dbReference type="RefSeq" id="XP_016216723.1">
    <property type="nucleotide sequence ID" value="XM_016355587.1"/>
</dbReference>
<feature type="transmembrane region" description="Helical" evidence="7">
    <location>
        <begin position="296"/>
        <end position="318"/>
    </location>
</feature>
<name>A0A0D2B6I9_9PEZI</name>
<keyword evidence="5 7" id="KW-0472">Membrane</keyword>
<feature type="transmembrane region" description="Helical" evidence="7">
    <location>
        <begin position="59"/>
        <end position="85"/>
    </location>
</feature>
<comment type="subcellular location">
    <subcellularLocation>
        <location evidence="1">Membrane</location>
        <topology evidence="1">Multi-pass membrane protein</topology>
    </subcellularLocation>
</comment>
<dbReference type="SUPFAM" id="SSF48317">
    <property type="entry name" value="Acid phosphatase/Vanadium-dependent haloperoxidase"/>
    <property type="match status" value="1"/>
</dbReference>
<dbReference type="GO" id="GO:0046839">
    <property type="term" value="P:phospholipid dephosphorylation"/>
    <property type="evidence" value="ECO:0007669"/>
    <property type="project" value="TreeGrafter"/>
</dbReference>
<evidence type="ECO:0000259" key="8">
    <source>
        <dbReference type="Pfam" id="PF01569"/>
    </source>
</evidence>
<evidence type="ECO:0000256" key="4">
    <source>
        <dbReference type="ARBA" id="ARBA00022989"/>
    </source>
</evidence>
<dbReference type="FunFam" id="1.20.144.10:FF:000042">
    <property type="entry name" value="PAP2 domain protein"/>
    <property type="match status" value="1"/>
</dbReference>
<reference evidence="9 10" key="1">
    <citation type="submission" date="2015-01" db="EMBL/GenBank/DDBJ databases">
        <title>The Genome Sequence of Ochroconis gallopava CBS43764.</title>
        <authorList>
            <consortium name="The Broad Institute Genomics Platform"/>
            <person name="Cuomo C."/>
            <person name="de Hoog S."/>
            <person name="Gorbushina A."/>
            <person name="Stielow B."/>
            <person name="Teixiera M."/>
            <person name="Abouelleil A."/>
            <person name="Chapman S.B."/>
            <person name="Priest M."/>
            <person name="Young S.K."/>
            <person name="Wortman J."/>
            <person name="Nusbaum C."/>
            <person name="Birren B."/>
        </authorList>
    </citation>
    <scope>NUCLEOTIDE SEQUENCE [LARGE SCALE GENOMIC DNA]</scope>
    <source>
        <strain evidence="9 10">CBS 43764</strain>
    </source>
</reference>
<accession>A0A0D2B6I9</accession>
<proteinExistence type="inferred from homology"/>